<dbReference type="EMBL" id="JARO02005755">
    <property type="protein sequence ID" value="KPP66281.1"/>
    <property type="molecule type" value="Genomic_DNA"/>
</dbReference>
<proteinExistence type="predicted"/>
<sequence>MGGYRKHDNIRTLNSVADLSGVSFGHKYPRHGLLLLHWLAKGWIWFNTEGKMMAARDPAFGDFGFHLFHNKEQILPPLKNQSQYFEVGNFHAPGASALPFSQAQTGSDKSNTDRIIVRMDPGCVVAEVYITEHVPHLNSFGAHFTYRVSRGLIGSVARYTLESFLQQAGYIGRAIENRETVVEMEEPPVHEAPSRPNRICSCIIL</sequence>
<organism evidence="1 2">
    <name type="scientific">Scleropages formosus</name>
    <name type="common">Asian bonytongue</name>
    <name type="synonym">Osteoglossum formosum</name>
    <dbReference type="NCBI Taxonomy" id="113540"/>
    <lineage>
        <taxon>Eukaryota</taxon>
        <taxon>Metazoa</taxon>
        <taxon>Chordata</taxon>
        <taxon>Craniata</taxon>
        <taxon>Vertebrata</taxon>
        <taxon>Euteleostomi</taxon>
        <taxon>Actinopterygii</taxon>
        <taxon>Neopterygii</taxon>
        <taxon>Teleostei</taxon>
        <taxon>Osteoglossocephala</taxon>
        <taxon>Osteoglossomorpha</taxon>
        <taxon>Osteoglossiformes</taxon>
        <taxon>Osteoglossidae</taxon>
        <taxon>Scleropages</taxon>
    </lineage>
</organism>
<dbReference type="PANTHER" id="PTHR38706:SF3">
    <property type="entry name" value="SI:CH211-198C19.1"/>
    <property type="match status" value="1"/>
</dbReference>
<comment type="caution">
    <text evidence="1">The sequence shown here is derived from an EMBL/GenBank/DDBJ whole genome shotgun (WGS) entry which is preliminary data.</text>
</comment>
<name>A0A0N8JYE1_SCLFO</name>
<dbReference type="AlphaFoldDB" id="A0A0N8JYE1"/>
<dbReference type="PANTHER" id="PTHR38706">
    <property type="entry name" value="SI:CH211-198C19.1-RELATED"/>
    <property type="match status" value="1"/>
</dbReference>
<evidence type="ECO:0000313" key="2">
    <source>
        <dbReference type="Proteomes" id="UP000034805"/>
    </source>
</evidence>
<protein>
    <submittedName>
        <fullName evidence="1">Uncharacterized protein</fullName>
    </submittedName>
</protein>
<dbReference type="Proteomes" id="UP000034805">
    <property type="component" value="Unassembled WGS sequence"/>
</dbReference>
<reference evidence="1 2" key="1">
    <citation type="submission" date="2015-08" db="EMBL/GenBank/DDBJ databases">
        <title>The genome of the Asian arowana (Scleropages formosus).</title>
        <authorList>
            <person name="Tan M.H."/>
            <person name="Gan H.M."/>
            <person name="Croft L.J."/>
            <person name="Austin C.M."/>
        </authorList>
    </citation>
    <scope>NUCLEOTIDE SEQUENCE [LARGE SCALE GENOMIC DNA]</scope>
    <source>
        <strain evidence="1">Aro1</strain>
    </source>
</reference>
<evidence type="ECO:0000313" key="1">
    <source>
        <dbReference type="EMBL" id="KPP66281.1"/>
    </source>
</evidence>
<accession>A0A0N8JYE1</accession>
<dbReference type="STRING" id="113540.ENSSFOP00015014749"/>
<gene>
    <name evidence="1" type="ORF">Z043_115235</name>
</gene>